<protein>
    <submittedName>
        <fullName evidence="2">Uncharacterized protein</fullName>
    </submittedName>
</protein>
<dbReference type="Proteomes" id="UP000324853">
    <property type="component" value="Unassembled WGS sequence"/>
</dbReference>
<accession>A0A5S4WHZ7</accession>
<evidence type="ECO:0000313" key="3">
    <source>
        <dbReference type="Proteomes" id="UP000324853"/>
    </source>
</evidence>
<gene>
    <name evidence="2" type="ORF">FXB38_22235</name>
</gene>
<dbReference type="AlphaFoldDB" id="A0A5S4WHZ7"/>
<feature type="compositionally biased region" description="Basic and acidic residues" evidence="1">
    <location>
        <begin position="23"/>
        <end position="49"/>
    </location>
</feature>
<dbReference type="EMBL" id="VSSR01000037">
    <property type="protein sequence ID" value="TYL81760.1"/>
    <property type="molecule type" value="Genomic_DNA"/>
</dbReference>
<dbReference type="OrthoDB" id="8243173at2"/>
<feature type="region of interest" description="Disordered" evidence="1">
    <location>
        <begin position="1"/>
        <end position="60"/>
    </location>
</feature>
<evidence type="ECO:0000256" key="1">
    <source>
        <dbReference type="SAM" id="MobiDB-lite"/>
    </source>
</evidence>
<name>A0A5S4WHZ7_9BRAD</name>
<keyword evidence="3" id="KW-1185">Reference proteome</keyword>
<proteinExistence type="predicted"/>
<evidence type="ECO:0000313" key="2">
    <source>
        <dbReference type="EMBL" id="TYL81760.1"/>
    </source>
</evidence>
<organism evidence="2 3">
    <name type="scientific">Bradyrhizobium cytisi</name>
    <dbReference type="NCBI Taxonomy" id="515489"/>
    <lineage>
        <taxon>Bacteria</taxon>
        <taxon>Pseudomonadati</taxon>
        <taxon>Pseudomonadota</taxon>
        <taxon>Alphaproteobacteria</taxon>
        <taxon>Hyphomicrobiales</taxon>
        <taxon>Nitrobacteraceae</taxon>
        <taxon>Bradyrhizobium</taxon>
    </lineage>
</organism>
<comment type="caution">
    <text evidence="2">The sequence shown here is derived from an EMBL/GenBank/DDBJ whole genome shotgun (WGS) entry which is preliminary data.</text>
</comment>
<sequence length="60" mass="6242">MDFESAIAPSQGNPGATAPVPTKVKDAGAERHALLQKARDGDAAADIERLPPSPTLQHPK</sequence>
<reference evidence="2 3" key="1">
    <citation type="submission" date="2019-08" db="EMBL/GenBank/DDBJ databases">
        <title>Bradyrhizobium hipponensis sp. nov., a rhizobium isolated from a Lupinus angustifolius root nodule in Tunisia.</title>
        <authorList>
            <person name="Off K."/>
            <person name="Rejili M."/>
            <person name="Mars M."/>
            <person name="Brachmann A."/>
            <person name="Marin M."/>
        </authorList>
    </citation>
    <scope>NUCLEOTIDE SEQUENCE [LARGE SCALE GENOMIC DNA]</scope>
    <source>
        <strain evidence="2 3">CTAW11</strain>
    </source>
</reference>